<gene>
    <name evidence="1" type="ORF">C4E15_02845</name>
</gene>
<proteinExistence type="predicted"/>
<dbReference type="EMBL" id="PREU01000001">
    <property type="protein sequence ID" value="PPA78230.1"/>
    <property type="molecule type" value="Genomic_DNA"/>
</dbReference>
<name>A0A2S5GYU3_9BURK</name>
<protein>
    <recommendedName>
        <fullName evidence="3">Lactate dehydrogenase</fullName>
    </recommendedName>
</protein>
<organism evidence="1 2">
    <name type="scientific">Achromobacter spanius</name>
    <dbReference type="NCBI Taxonomy" id="217203"/>
    <lineage>
        <taxon>Bacteria</taxon>
        <taxon>Pseudomonadati</taxon>
        <taxon>Pseudomonadota</taxon>
        <taxon>Betaproteobacteria</taxon>
        <taxon>Burkholderiales</taxon>
        <taxon>Alcaligenaceae</taxon>
        <taxon>Achromobacter</taxon>
    </lineage>
</organism>
<evidence type="ECO:0008006" key="3">
    <source>
        <dbReference type="Google" id="ProtNLM"/>
    </source>
</evidence>
<accession>A0A2S5GYU3</accession>
<evidence type="ECO:0000313" key="1">
    <source>
        <dbReference type="EMBL" id="PPA78230.1"/>
    </source>
</evidence>
<dbReference type="Proteomes" id="UP000239990">
    <property type="component" value="Unassembled WGS sequence"/>
</dbReference>
<reference evidence="1 2" key="1">
    <citation type="submission" date="2018-02" db="EMBL/GenBank/DDBJ databases">
        <title>Draft Genome of Achromobacter spanius stain 6.</title>
        <authorList>
            <person name="Gunasekera T.S."/>
            <person name="Radwan O."/>
            <person name="Ruiz O.N."/>
        </authorList>
    </citation>
    <scope>NUCLEOTIDE SEQUENCE [LARGE SCALE GENOMIC DNA]</scope>
    <source>
        <strain evidence="1 2">6</strain>
    </source>
</reference>
<sequence length="474" mass="50642">MLGQGVSTAAGSVYDETGTVPDALAVAMSKSVDARTRISPFAEVGAAVLNRLRTDGANHTQWMPSTRIAASASAAADAGPLSEADLRADNAVSLRIDTASGVKVQVTLQSGKEGMSVQIDVAEGELNEDERRAIAALSGAFQDALDGLAEVPPRWSLTKLANGSSPLLSSISLRETRLVDGAEQTVDFQADAKQKSLTVSSVMGVVKVDVDLTQPVALGSAQQQSAAVAKYLQQFDRAQRRGSGDEALMSTFKDVFSSMHGSYGAAQVPAADTTTRRLLAVDAHRSLLSGLADFSASIEQVRNAINPAKPKEIDGFSFQASQSSQVSGKAGWDLAVSQTQQSTLTASYHRSFSPDVQLALTDDEKTQNYLYFQIHDTTSSKTDVAYQEGVLATATLNEARTQSTQVSKYIKGKLLDQSFMPSSESNSRNLMSLVQAAKLDETENDPMMPRDQAEEILRRKYLDLAHQAADLRLG</sequence>
<dbReference type="AlphaFoldDB" id="A0A2S5GYU3"/>
<comment type="caution">
    <text evidence="1">The sequence shown here is derived from an EMBL/GenBank/DDBJ whole genome shotgun (WGS) entry which is preliminary data.</text>
</comment>
<evidence type="ECO:0000313" key="2">
    <source>
        <dbReference type="Proteomes" id="UP000239990"/>
    </source>
</evidence>